<reference evidence="1" key="1">
    <citation type="journal article" date="2020" name="bioRxiv">
        <title>Comparative genomics of Chlamydomonas.</title>
        <authorList>
            <person name="Craig R.J."/>
            <person name="Hasan A.R."/>
            <person name="Ness R.W."/>
            <person name="Keightley P.D."/>
        </authorList>
    </citation>
    <scope>NUCLEOTIDE SEQUENCE</scope>
    <source>
        <strain evidence="1">CCAP 11/70</strain>
    </source>
</reference>
<dbReference type="Proteomes" id="UP000612055">
    <property type="component" value="Unassembled WGS sequence"/>
</dbReference>
<proteinExistence type="predicted"/>
<dbReference type="EMBL" id="JAEHOE010000014">
    <property type="protein sequence ID" value="KAG2497461.1"/>
    <property type="molecule type" value="Genomic_DNA"/>
</dbReference>
<organism evidence="1 2">
    <name type="scientific">Edaphochlamys debaryana</name>
    <dbReference type="NCBI Taxonomy" id="47281"/>
    <lineage>
        <taxon>Eukaryota</taxon>
        <taxon>Viridiplantae</taxon>
        <taxon>Chlorophyta</taxon>
        <taxon>core chlorophytes</taxon>
        <taxon>Chlorophyceae</taxon>
        <taxon>CS clade</taxon>
        <taxon>Chlamydomonadales</taxon>
        <taxon>Chlamydomonadales incertae sedis</taxon>
        <taxon>Edaphochlamys</taxon>
    </lineage>
</organism>
<gene>
    <name evidence="1" type="ORF">HYH03_004616</name>
</gene>
<keyword evidence="2" id="KW-1185">Reference proteome</keyword>
<dbReference type="AlphaFoldDB" id="A0A835Y7G8"/>
<accession>A0A835Y7G8</accession>
<sequence>MAFDGAPLAARQRITKLRVLSWEPHVLLNPAMVTPLAALLPALRALHLAAHIRPGDGASGADLHALYAALAAGAPRLEELTLPDPMWLGGVEALAGGLKRLAVKPPGCENTTGWLTLEHAAALGKLQALESLELDGVIGLRADDGPDALVVGALPLFEVLRSLPGSMQCLHVPLYFYPSNECLSLSAKFGSSVDTGSGANGNGSAKTYLNELAFGGPFVALAMSAMELLKGGRLPPRVPRLHISQLFLDREPLEAHNMEQALGNLVQRCDVLELDELHVRVAKAPEGVAPGGTQQLLWAVQAQAPGLQAAFQAMRLLGVPRKVLLVFNQRMQSLEVNTSALTMTRPRPQATHAPLVDGANVRPRLPDPAAFLCAIVRDVAEEHRGTPVEDEDEATRRDPAVLLVQGGFVDALPRDPDGLCARLKEMMPPEPAAEDDWRRGRCEALVLPPASALLLRLRKGVSPAAVVTALEEAARGVALDLAVVRLGRTLSHGLSTLLKTLSERALQSTLDAAAPHLTAMCCLDWLYGMGQALRALHKPLITFT</sequence>
<evidence type="ECO:0000313" key="1">
    <source>
        <dbReference type="EMBL" id="KAG2497461.1"/>
    </source>
</evidence>
<comment type="caution">
    <text evidence="1">The sequence shown here is derived from an EMBL/GenBank/DDBJ whole genome shotgun (WGS) entry which is preliminary data.</text>
</comment>
<evidence type="ECO:0000313" key="2">
    <source>
        <dbReference type="Proteomes" id="UP000612055"/>
    </source>
</evidence>
<protein>
    <submittedName>
        <fullName evidence="1">Uncharacterized protein</fullName>
    </submittedName>
</protein>
<name>A0A835Y7G8_9CHLO</name>